<proteinExistence type="predicted"/>
<dbReference type="RefSeq" id="WP_272460688.1">
    <property type="nucleotide sequence ID" value="NZ_JAPFQL010000006.1"/>
</dbReference>
<sequence length="160" mass="17445">MTTHDLHPDDIELLEQLGSIVAVLDPVPPDVVELGRAAFALHHADTALMKLASEAMSAALRVTDSARGTSRLLVFEHGSVSIELDVTWRGDFGRILGVVTDESGTLAEGAHVILETRSLTRTVDLEDERFSFERVPLGLARIVLERAGERVMATTWFDVG</sequence>
<evidence type="ECO:0000313" key="1">
    <source>
        <dbReference type="EMBL" id="MDC5696111.1"/>
    </source>
</evidence>
<gene>
    <name evidence="1" type="ORF">OO014_02490</name>
</gene>
<protein>
    <submittedName>
        <fullName evidence="1">Carboxypeptidase regulatory-like domain-containing protein</fullName>
    </submittedName>
</protein>
<keyword evidence="2" id="KW-1185">Reference proteome</keyword>
<organism evidence="1 2">
    <name type="scientific">Intrasporangium calvum</name>
    <dbReference type="NCBI Taxonomy" id="53358"/>
    <lineage>
        <taxon>Bacteria</taxon>
        <taxon>Bacillati</taxon>
        <taxon>Actinomycetota</taxon>
        <taxon>Actinomycetes</taxon>
        <taxon>Micrococcales</taxon>
        <taxon>Intrasporangiaceae</taxon>
        <taxon>Intrasporangium</taxon>
    </lineage>
</organism>
<reference evidence="1 2" key="1">
    <citation type="submission" date="2022-11" db="EMBL/GenBank/DDBJ databases">
        <title>Anaerobic phenanthrene biodegradation by a DNRA strain PheN6.</title>
        <authorList>
            <person name="Zhang Z."/>
        </authorList>
    </citation>
    <scope>NUCLEOTIDE SEQUENCE [LARGE SCALE GENOMIC DNA]</scope>
    <source>
        <strain evidence="1 2">PheN6</strain>
    </source>
</reference>
<name>A0ABT5GCV8_9MICO</name>
<accession>A0ABT5GCV8</accession>
<evidence type="ECO:0000313" key="2">
    <source>
        <dbReference type="Proteomes" id="UP001150259"/>
    </source>
</evidence>
<dbReference type="EMBL" id="JAPFQL010000006">
    <property type="protein sequence ID" value="MDC5696111.1"/>
    <property type="molecule type" value="Genomic_DNA"/>
</dbReference>
<comment type="caution">
    <text evidence="1">The sequence shown here is derived from an EMBL/GenBank/DDBJ whole genome shotgun (WGS) entry which is preliminary data.</text>
</comment>
<dbReference type="Proteomes" id="UP001150259">
    <property type="component" value="Unassembled WGS sequence"/>
</dbReference>